<reference evidence="1 2" key="1">
    <citation type="journal article" date="2018" name="Front. Plant Sci.">
        <title>Red Clover (Trifolium pratense) and Zigzag Clover (T. medium) - A Picture of Genomic Similarities and Differences.</title>
        <authorList>
            <person name="Dluhosova J."/>
            <person name="Istvanek J."/>
            <person name="Nedelnik J."/>
            <person name="Repkova J."/>
        </authorList>
    </citation>
    <scope>NUCLEOTIDE SEQUENCE [LARGE SCALE GENOMIC DNA]</scope>
    <source>
        <strain evidence="2">cv. 10/8</strain>
        <tissue evidence="1">Leaf</tissue>
    </source>
</reference>
<sequence length="158" mass="18064">MDNQRVEKQFDSLADIVATKESWSIKARVLRFWKIPTFLNPRETSSIDMVLLDESTNYPYKLIFQMKTKVQVSKSSSISSYGLTLTNVSEVLSHSVDFEFLLTGISAEREYLRDGKITKMVVIELTDDSGKCECALFGDDVDYLNKLTRKNVVFDDPN</sequence>
<dbReference type="Gene3D" id="2.40.50.140">
    <property type="entry name" value="Nucleic acid-binding proteins"/>
    <property type="match status" value="2"/>
</dbReference>
<name>A0A392MY45_9FABA</name>
<keyword evidence="2" id="KW-1185">Reference proteome</keyword>
<comment type="caution">
    <text evidence="1">The sequence shown here is derived from an EMBL/GenBank/DDBJ whole genome shotgun (WGS) entry which is preliminary data.</text>
</comment>
<protein>
    <submittedName>
        <fullName evidence="1">Replication factor A protein</fullName>
    </submittedName>
</protein>
<dbReference type="Proteomes" id="UP000265520">
    <property type="component" value="Unassembled WGS sequence"/>
</dbReference>
<dbReference type="InterPro" id="IPR012340">
    <property type="entry name" value="NA-bd_OB-fold"/>
</dbReference>
<proteinExistence type="predicted"/>
<accession>A0A392MY45</accession>
<dbReference type="AlphaFoldDB" id="A0A392MY45"/>
<evidence type="ECO:0000313" key="1">
    <source>
        <dbReference type="EMBL" id="MCH91194.1"/>
    </source>
</evidence>
<dbReference type="EMBL" id="LXQA010019901">
    <property type="protein sequence ID" value="MCH91194.1"/>
    <property type="molecule type" value="Genomic_DNA"/>
</dbReference>
<evidence type="ECO:0000313" key="2">
    <source>
        <dbReference type="Proteomes" id="UP000265520"/>
    </source>
</evidence>
<gene>
    <name evidence="1" type="ORF">A2U01_0012120</name>
</gene>
<organism evidence="1 2">
    <name type="scientific">Trifolium medium</name>
    <dbReference type="NCBI Taxonomy" id="97028"/>
    <lineage>
        <taxon>Eukaryota</taxon>
        <taxon>Viridiplantae</taxon>
        <taxon>Streptophyta</taxon>
        <taxon>Embryophyta</taxon>
        <taxon>Tracheophyta</taxon>
        <taxon>Spermatophyta</taxon>
        <taxon>Magnoliopsida</taxon>
        <taxon>eudicotyledons</taxon>
        <taxon>Gunneridae</taxon>
        <taxon>Pentapetalae</taxon>
        <taxon>rosids</taxon>
        <taxon>fabids</taxon>
        <taxon>Fabales</taxon>
        <taxon>Fabaceae</taxon>
        <taxon>Papilionoideae</taxon>
        <taxon>50 kb inversion clade</taxon>
        <taxon>NPAAA clade</taxon>
        <taxon>Hologalegina</taxon>
        <taxon>IRL clade</taxon>
        <taxon>Trifolieae</taxon>
        <taxon>Trifolium</taxon>
    </lineage>
</organism>